<reference evidence="9 10" key="1">
    <citation type="submission" date="2015-04" db="EMBL/GenBank/DDBJ databases">
        <title>Whole genome shotgun sequence of Sphingomonas changbaiensis NBRC 104936.</title>
        <authorList>
            <person name="Katano-Makiyama Y."/>
            <person name="Hosoyama A."/>
            <person name="Hashimoto M."/>
            <person name="Noguchi M."/>
            <person name="Tsuchikane K."/>
            <person name="Ohji S."/>
            <person name="Yamazoe A."/>
            <person name="Ichikawa N."/>
            <person name="Kimura A."/>
            <person name="Fujita N."/>
        </authorList>
    </citation>
    <scope>NUCLEOTIDE SEQUENCE [LARGE SCALE GENOMIC DNA]</scope>
    <source>
        <strain evidence="9 10">NBRC 104936</strain>
    </source>
</reference>
<dbReference type="InterPro" id="IPR001126">
    <property type="entry name" value="UmuC"/>
</dbReference>
<dbReference type="STRING" id="1219043.SCH01S_35_00370"/>
<dbReference type="InterPro" id="IPR043502">
    <property type="entry name" value="DNA/RNA_pol_sf"/>
</dbReference>
<dbReference type="PANTHER" id="PTHR35369">
    <property type="entry name" value="BLR3025 PROTEIN-RELATED"/>
    <property type="match status" value="1"/>
</dbReference>
<keyword evidence="4" id="KW-0227">DNA damage</keyword>
<evidence type="ECO:0000256" key="2">
    <source>
        <dbReference type="ARBA" id="ARBA00011245"/>
    </source>
</evidence>
<comment type="subunit">
    <text evidence="2">Monomer.</text>
</comment>
<dbReference type="EMBL" id="BBWU01000035">
    <property type="protein sequence ID" value="GAO39602.1"/>
    <property type="molecule type" value="Genomic_DNA"/>
</dbReference>
<comment type="catalytic activity">
    <reaction evidence="6">
        <text>DNA(n) + a 2'-deoxyribonucleoside 5'-triphosphate = DNA(n+1) + diphosphate</text>
        <dbReference type="Rhea" id="RHEA:22508"/>
        <dbReference type="Rhea" id="RHEA-COMP:17339"/>
        <dbReference type="Rhea" id="RHEA-COMP:17340"/>
        <dbReference type="ChEBI" id="CHEBI:33019"/>
        <dbReference type="ChEBI" id="CHEBI:61560"/>
        <dbReference type="ChEBI" id="CHEBI:173112"/>
        <dbReference type="EC" id="2.7.7.7"/>
    </reaction>
</comment>
<sequence length="529" mass="57616">MEAQIEQLPMHRRPTIREMGRRSEAAEMPFKRMRPDEGGGSVFLPSFAAEGAALVTIHNSGQRVVLAAVSREAAALGLALGMPLTQARAMIPGLDIHEADPAADAALLDRIGRFAARRITPLVATAGADGLWLDLTGAAHLNGGERRVCAGLLRFCAKLGIEARIAVAGNGAAADALARHGPERLTLCPEGGEQAALGPLPIAALRIDPAVVEKMRRLGLEWIGELAAVPRGPLVRRFGRDVLLKLDQALGQAAEPIDPIVPRDAPSAELRFAEPIGGAEVIARAVSDLLDQLIERLRETGLGARALLLLCDRVDRQQQRVEIGAARATRDKAHLLRLLARRIETIEPGFGIDAMRLIAARTEPLGAIAVPGDLAAPEPVPDLSQLIDLIAGRLGAQRLYRLSAIESDVPERSVCRIAPLDTTIAWPDAWPRPPRLLPRPERIDHVVAELPDAPPRRFTWRGRMYKLVRGDGPERIYGEWWKRGAERDAVRDYFHVEDESGARFWLFRRGDGIDPRTGDLSWWIQGGCG</sequence>
<evidence type="ECO:0000256" key="4">
    <source>
        <dbReference type="ARBA" id="ARBA00022763"/>
    </source>
</evidence>
<evidence type="ECO:0000313" key="9">
    <source>
        <dbReference type="EMBL" id="GAO39602.1"/>
    </source>
</evidence>
<evidence type="ECO:0000256" key="5">
    <source>
        <dbReference type="ARBA" id="ARBA00025589"/>
    </source>
</evidence>
<dbReference type="CDD" id="cd03468">
    <property type="entry name" value="PolY_like"/>
    <property type="match status" value="1"/>
</dbReference>
<organism evidence="9 10">
    <name type="scientific">Sphingomonas changbaiensis NBRC 104936</name>
    <dbReference type="NCBI Taxonomy" id="1219043"/>
    <lineage>
        <taxon>Bacteria</taxon>
        <taxon>Pseudomonadati</taxon>
        <taxon>Pseudomonadota</taxon>
        <taxon>Alphaproteobacteria</taxon>
        <taxon>Sphingomonadales</taxon>
        <taxon>Sphingomonadaceae</taxon>
        <taxon>Sphingomonas</taxon>
    </lineage>
</organism>
<dbReference type="GO" id="GO:0003684">
    <property type="term" value="F:damaged DNA binding"/>
    <property type="evidence" value="ECO:0007669"/>
    <property type="project" value="InterPro"/>
</dbReference>
<dbReference type="InterPro" id="IPR017961">
    <property type="entry name" value="DNA_pol_Y-fam_little_finger"/>
</dbReference>
<protein>
    <recommendedName>
        <fullName evidence="3">DNA-directed DNA polymerase</fullName>
        <ecNumber evidence="3">2.7.7.7</ecNumber>
    </recommendedName>
</protein>
<comment type="caution">
    <text evidence="9">The sequence shown here is derived from an EMBL/GenBank/DDBJ whole genome shotgun (WGS) entry which is preliminary data.</text>
</comment>
<dbReference type="SUPFAM" id="SSF56672">
    <property type="entry name" value="DNA/RNA polymerases"/>
    <property type="match status" value="1"/>
</dbReference>
<comment type="function">
    <text evidence="5">Poorly processive, error-prone DNA polymerase involved in untargeted mutagenesis. Copies undamaged DNA at stalled replication forks, which arise in vivo from mismatched or misaligned primer ends. These misaligned primers can be extended by PolIV. Exhibits no 3'-5' exonuclease (proofreading) activity. May be involved in translesional synthesis, in conjunction with the beta clamp from PolIII.</text>
</comment>
<evidence type="ECO:0000256" key="1">
    <source>
        <dbReference type="ARBA" id="ARBA00010945"/>
    </source>
</evidence>
<evidence type="ECO:0000256" key="3">
    <source>
        <dbReference type="ARBA" id="ARBA00012417"/>
    </source>
</evidence>
<comment type="similarity">
    <text evidence="1">Belongs to the DNA polymerase type-Y family.</text>
</comment>
<evidence type="ECO:0000259" key="8">
    <source>
        <dbReference type="Pfam" id="PF11799"/>
    </source>
</evidence>
<keyword evidence="10" id="KW-1185">Reference proteome</keyword>
<dbReference type="Proteomes" id="UP000033202">
    <property type="component" value="Unassembled WGS sequence"/>
</dbReference>
<dbReference type="Pfam" id="PF11799">
    <property type="entry name" value="IMS_C"/>
    <property type="match status" value="1"/>
</dbReference>
<dbReference type="Gene3D" id="3.40.1170.60">
    <property type="match status" value="1"/>
</dbReference>
<proteinExistence type="inferred from homology"/>
<dbReference type="Pfam" id="PF00817">
    <property type="entry name" value="IMS"/>
    <property type="match status" value="1"/>
</dbReference>
<dbReference type="RefSeq" id="WP_245612203.1">
    <property type="nucleotide sequence ID" value="NZ_BBWU01000035.1"/>
</dbReference>
<evidence type="ECO:0000259" key="7">
    <source>
        <dbReference type="Pfam" id="PF00817"/>
    </source>
</evidence>
<accession>A0A0E9MPA8</accession>
<dbReference type="InterPro" id="IPR050356">
    <property type="entry name" value="SulA_CellDiv_inhibitor"/>
</dbReference>
<evidence type="ECO:0000256" key="6">
    <source>
        <dbReference type="ARBA" id="ARBA00049244"/>
    </source>
</evidence>
<dbReference type="Gene3D" id="3.30.70.270">
    <property type="match status" value="1"/>
</dbReference>
<dbReference type="PANTHER" id="PTHR35369:SF2">
    <property type="entry name" value="BLR3025 PROTEIN"/>
    <property type="match status" value="1"/>
</dbReference>
<evidence type="ECO:0000313" key="10">
    <source>
        <dbReference type="Proteomes" id="UP000033202"/>
    </source>
</evidence>
<dbReference type="EC" id="2.7.7.7" evidence="3"/>
<dbReference type="GO" id="GO:0006281">
    <property type="term" value="P:DNA repair"/>
    <property type="evidence" value="ECO:0007669"/>
    <property type="project" value="InterPro"/>
</dbReference>
<feature type="domain" description="DNA polymerase Y-family little finger" evidence="8">
    <location>
        <begin position="267"/>
        <end position="357"/>
    </location>
</feature>
<dbReference type="AlphaFoldDB" id="A0A0E9MPA8"/>
<gene>
    <name evidence="9" type="primary">imuB</name>
    <name evidence="9" type="ORF">SCH01S_35_00370</name>
</gene>
<dbReference type="InterPro" id="IPR043128">
    <property type="entry name" value="Rev_trsase/Diguanyl_cyclase"/>
</dbReference>
<name>A0A0E9MPA8_9SPHN</name>
<feature type="domain" description="UmuC" evidence="7">
    <location>
        <begin position="55"/>
        <end position="174"/>
    </location>
</feature>